<evidence type="ECO:0000256" key="3">
    <source>
        <dbReference type="ARBA" id="ARBA00023055"/>
    </source>
</evidence>
<dbReference type="GO" id="GO:0005829">
    <property type="term" value="C:cytosol"/>
    <property type="evidence" value="ECO:0007669"/>
    <property type="project" value="TreeGrafter"/>
</dbReference>
<dbReference type="PROSITE" id="PS50003">
    <property type="entry name" value="PH_DOMAIN"/>
    <property type="match status" value="1"/>
</dbReference>
<organism evidence="8 9">
    <name type="scientific">Euplotes crassus</name>
    <dbReference type="NCBI Taxonomy" id="5936"/>
    <lineage>
        <taxon>Eukaryota</taxon>
        <taxon>Sar</taxon>
        <taxon>Alveolata</taxon>
        <taxon>Ciliophora</taxon>
        <taxon>Intramacronucleata</taxon>
        <taxon>Spirotrichea</taxon>
        <taxon>Hypotrichia</taxon>
        <taxon>Euplotida</taxon>
        <taxon>Euplotidae</taxon>
        <taxon>Moneuplotes</taxon>
    </lineage>
</organism>
<evidence type="ECO:0000256" key="2">
    <source>
        <dbReference type="ARBA" id="ARBA00022448"/>
    </source>
</evidence>
<dbReference type="Pfam" id="PF01237">
    <property type="entry name" value="Oxysterol_BP"/>
    <property type="match status" value="1"/>
</dbReference>
<dbReference type="Gene3D" id="2.30.29.30">
    <property type="entry name" value="Pleckstrin-homology domain (PH domain)/Phosphotyrosine-binding domain (PTB)"/>
    <property type="match status" value="1"/>
</dbReference>
<evidence type="ECO:0000259" key="7">
    <source>
        <dbReference type="PROSITE" id="PS50003"/>
    </source>
</evidence>
<dbReference type="InterPro" id="IPR037239">
    <property type="entry name" value="OSBP_sf"/>
</dbReference>
<dbReference type="SMART" id="SM00233">
    <property type="entry name" value="PH"/>
    <property type="match status" value="1"/>
</dbReference>
<dbReference type="Gene3D" id="3.30.70.3490">
    <property type="match status" value="1"/>
</dbReference>
<dbReference type="SUPFAM" id="SSF50729">
    <property type="entry name" value="PH domain-like"/>
    <property type="match status" value="1"/>
</dbReference>
<name>A0AAD1U6U1_EUPCR</name>
<dbReference type="Proteomes" id="UP001295684">
    <property type="component" value="Unassembled WGS sequence"/>
</dbReference>
<dbReference type="SUPFAM" id="SSF144000">
    <property type="entry name" value="Oxysterol-binding protein-like"/>
    <property type="match status" value="1"/>
</dbReference>
<dbReference type="InterPro" id="IPR011993">
    <property type="entry name" value="PH-like_dom_sf"/>
</dbReference>
<dbReference type="Gene3D" id="2.40.160.120">
    <property type="match status" value="1"/>
</dbReference>
<dbReference type="GO" id="GO:0120009">
    <property type="term" value="P:intermembrane lipid transfer"/>
    <property type="evidence" value="ECO:0007669"/>
    <property type="project" value="UniProtKB-ARBA"/>
</dbReference>
<evidence type="ECO:0000256" key="5">
    <source>
        <dbReference type="RuleBase" id="RU003844"/>
    </source>
</evidence>
<keyword evidence="4" id="KW-0446">Lipid-binding</keyword>
<dbReference type="InterPro" id="IPR000648">
    <property type="entry name" value="Oxysterol-bd"/>
</dbReference>
<reference evidence="8" key="1">
    <citation type="submission" date="2023-07" db="EMBL/GenBank/DDBJ databases">
        <authorList>
            <consortium name="AG Swart"/>
            <person name="Singh M."/>
            <person name="Singh A."/>
            <person name="Seah K."/>
            <person name="Emmerich C."/>
        </authorList>
    </citation>
    <scope>NUCLEOTIDE SEQUENCE</scope>
    <source>
        <strain evidence="8">DP1</strain>
    </source>
</reference>
<dbReference type="GO" id="GO:0032934">
    <property type="term" value="F:sterol binding"/>
    <property type="evidence" value="ECO:0007669"/>
    <property type="project" value="TreeGrafter"/>
</dbReference>
<comment type="caution">
    <text evidence="8">The sequence shown here is derived from an EMBL/GenBank/DDBJ whole genome shotgun (WGS) entry which is preliminary data.</text>
</comment>
<dbReference type="GO" id="GO:0016020">
    <property type="term" value="C:membrane"/>
    <property type="evidence" value="ECO:0007669"/>
    <property type="project" value="TreeGrafter"/>
</dbReference>
<dbReference type="PROSITE" id="PS01013">
    <property type="entry name" value="OSBP"/>
    <property type="match status" value="1"/>
</dbReference>
<comment type="similarity">
    <text evidence="1 5">Belongs to the OSBP family.</text>
</comment>
<keyword evidence="3" id="KW-0445">Lipid transport</keyword>
<evidence type="ECO:0000256" key="1">
    <source>
        <dbReference type="ARBA" id="ARBA00008842"/>
    </source>
</evidence>
<proteinExistence type="inferred from homology"/>
<evidence type="ECO:0000256" key="6">
    <source>
        <dbReference type="SAM" id="MobiDB-lite"/>
    </source>
</evidence>
<dbReference type="PANTHER" id="PTHR10972">
    <property type="entry name" value="OXYSTEROL-BINDING PROTEIN-RELATED"/>
    <property type="match status" value="1"/>
</dbReference>
<evidence type="ECO:0000313" key="8">
    <source>
        <dbReference type="EMBL" id="CAI2361181.1"/>
    </source>
</evidence>
<dbReference type="AlphaFoldDB" id="A0AAD1U6U1"/>
<protein>
    <recommendedName>
        <fullName evidence="7">PH domain-containing protein</fullName>
    </recommendedName>
</protein>
<feature type="region of interest" description="Disordered" evidence="6">
    <location>
        <begin position="574"/>
        <end position="593"/>
    </location>
</feature>
<dbReference type="InterPro" id="IPR001849">
    <property type="entry name" value="PH_domain"/>
</dbReference>
<gene>
    <name evidence="8" type="ORF">ECRASSUSDP1_LOCUS2491</name>
</gene>
<keyword evidence="2" id="KW-0813">Transport</keyword>
<evidence type="ECO:0000313" key="9">
    <source>
        <dbReference type="Proteomes" id="UP001295684"/>
    </source>
</evidence>
<dbReference type="FunFam" id="2.40.160.120:FF:000001">
    <property type="entry name" value="Oxysterol-binding protein"/>
    <property type="match status" value="1"/>
</dbReference>
<accession>A0AAD1U6U1</accession>
<feature type="domain" description="PH" evidence="7">
    <location>
        <begin position="1"/>
        <end position="89"/>
    </location>
</feature>
<evidence type="ECO:0000256" key="4">
    <source>
        <dbReference type="ARBA" id="ARBA00023121"/>
    </source>
</evidence>
<dbReference type="EMBL" id="CAMPGE010002380">
    <property type="protein sequence ID" value="CAI2361181.1"/>
    <property type="molecule type" value="Genomic_DNA"/>
</dbReference>
<keyword evidence="9" id="KW-1185">Reference proteome</keyword>
<dbReference type="InterPro" id="IPR018494">
    <property type="entry name" value="Oxysterol-bd_CS"/>
</dbReference>
<sequence length="636" mass="73901">MEGNLQRWCGFFTRWRQFKYILHEGILHEYNIKTNEELGAIHLAVCTIEVVPKKSLQFKIDNGVSIVFLKTKNIKENVDWVNALNESKGEVLNKEEDEENTDTKMISENNEKLNEVLATNIFNKFDPLYQKIGKVWSTQAQFEEVMSIIEPELERTATMRENKDKILQLTNEMKESVADILKDLEGARNEFAKAIVKFSENDDPFDIENSDEEDLKSVASLRSVRINPKEQYKEEKVEEVKYEIKEEEKKINPKEFTDTMPVRQQLEGVKDHTKKFSIWGLIRDNIGQDLTRVTLPIILNEPCTMLQKFCEMMENAQILERAAEADDSAMRAALVLVFNAAKYSSIQFRTLKPFNPILGETYEYSCPDFRFLAEQVSHHPPITACHTYGKGYEFWDNSQMKSKFWGKSLEFIPESNFYCVFGDEHYVCKKPSTVANNLIFGTLYLDCGGASVCHCPQTGVKGELKFKSKGIWNRTLGQVEGYVSDSAGNKLLRIDGLWTERISITNLETEEETVVWEIDEKPDNFEDQHSFSKFCINLNNLTPKLEGEIAPTDSRFRTDLREFERGDIDKGAEEKHRLEEKQRAARKDRKDNGETWSPLWFEEVIEEETGDKFFKINDKYWQKKQEGDWSECPDLF</sequence>